<evidence type="ECO:0000313" key="7">
    <source>
        <dbReference type="EMBL" id="MBO8432596.1"/>
    </source>
</evidence>
<keyword evidence="3" id="KW-0520">NAD</keyword>
<sequence>MKILVNTDYYHETFHDMPQGLEVCFAEDKPIYSVRDMDEKIRDVEILVIASLFPVSNQLIDKAPKLKLICNLGAGFNNVDIHYARQKGITVCNTPDSVTQSTAEIAMSLMLGLMRRTAETNHRIRTEKEALWKYRQLTSRSLDGKILGIVGMGKIGRRLAEMAQPFRMQVVYYNPRTEVPGYQRLSLQELLQKADIVSLHVPLNEQTHHLIGEKELNLMKKDAVLINTSRGPVVDEKALADCLQKGRIAGAALDVYENEPHITEALYGMNNVVLSPHIGGNTEETLLDMMKTAAENVKAFYAGHPIHVVN</sequence>
<comment type="similarity">
    <text evidence="1 4">Belongs to the D-isomer specific 2-hydroxyacid dehydrogenase family.</text>
</comment>
<protein>
    <submittedName>
        <fullName evidence="7">Dihydrofolate reductase</fullName>
    </submittedName>
</protein>
<feature type="domain" description="D-isomer specific 2-hydroxyacid dehydrogenase NAD-binding" evidence="6">
    <location>
        <begin position="107"/>
        <end position="279"/>
    </location>
</feature>
<dbReference type="Gene3D" id="3.40.50.720">
    <property type="entry name" value="NAD(P)-binding Rossmann-like Domain"/>
    <property type="match status" value="2"/>
</dbReference>
<feature type="domain" description="D-isomer specific 2-hydroxyacid dehydrogenase catalytic" evidence="5">
    <location>
        <begin position="35"/>
        <end position="310"/>
    </location>
</feature>
<accession>A0A9D9DS05</accession>
<dbReference type="InterPro" id="IPR050223">
    <property type="entry name" value="D-isomer_2-hydroxyacid_DH"/>
</dbReference>
<dbReference type="PROSITE" id="PS00671">
    <property type="entry name" value="D_2_HYDROXYACID_DH_3"/>
    <property type="match status" value="1"/>
</dbReference>
<evidence type="ECO:0000256" key="2">
    <source>
        <dbReference type="ARBA" id="ARBA00023002"/>
    </source>
</evidence>
<proteinExistence type="inferred from homology"/>
<dbReference type="Proteomes" id="UP000823612">
    <property type="component" value="Unassembled WGS sequence"/>
</dbReference>
<gene>
    <name evidence="7" type="ORF">IAB08_04820</name>
</gene>
<dbReference type="GO" id="GO:0051287">
    <property type="term" value="F:NAD binding"/>
    <property type="evidence" value="ECO:0007669"/>
    <property type="project" value="InterPro"/>
</dbReference>
<dbReference type="AlphaFoldDB" id="A0A9D9DS05"/>
<evidence type="ECO:0000256" key="4">
    <source>
        <dbReference type="RuleBase" id="RU003719"/>
    </source>
</evidence>
<dbReference type="PROSITE" id="PS00670">
    <property type="entry name" value="D_2_HYDROXYACID_DH_2"/>
    <property type="match status" value="1"/>
</dbReference>
<dbReference type="Pfam" id="PF00389">
    <property type="entry name" value="2-Hacid_dh"/>
    <property type="match status" value="1"/>
</dbReference>
<name>A0A9D9DS05_9BACT</name>
<evidence type="ECO:0000313" key="8">
    <source>
        <dbReference type="Proteomes" id="UP000823612"/>
    </source>
</evidence>
<reference evidence="7" key="1">
    <citation type="submission" date="2020-10" db="EMBL/GenBank/DDBJ databases">
        <authorList>
            <person name="Gilroy R."/>
        </authorList>
    </citation>
    <scope>NUCLEOTIDE SEQUENCE</scope>
    <source>
        <strain evidence="7">2889</strain>
    </source>
</reference>
<evidence type="ECO:0000259" key="6">
    <source>
        <dbReference type="Pfam" id="PF02826"/>
    </source>
</evidence>
<dbReference type="SUPFAM" id="SSF51735">
    <property type="entry name" value="NAD(P)-binding Rossmann-fold domains"/>
    <property type="match status" value="1"/>
</dbReference>
<organism evidence="7 8">
    <name type="scientific">Candidatus Pullibacteroides excrementavium</name>
    <dbReference type="NCBI Taxonomy" id="2840905"/>
    <lineage>
        <taxon>Bacteria</taxon>
        <taxon>Pseudomonadati</taxon>
        <taxon>Bacteroidota</taxon>
        <taxon>Bacteroidia</taxon>
        <taxon>Bacteroidales</taxon>
        <taxon>Candidatus Pullibacteroides</taxon>
    </lineage>
</organism>
<dbReference type="EMBL" id="JADIMZ010000073">
    <property type="protein sequence ID" value="MBO8432596.1"/>
    <property type="molecule type" value="Genomic_DNA"/>
</dbReference>
<dbReference type="Pfam" id="PF02826">
    <property type="entry name" value="2-Hacid_dh_C"/>
    <property type="match status" value="1"/>
</dbReference>
<dbReference type="GO" id="GO:0016616">
    <property type="term" value="F:oxidoreductase activity, acting on the CH-OH group of donors, NAD or NADP as acceptor"/>
    <property type="evidence" value="ECO:0007669"/>
    <property type="project" value="InterPro"/>
</dbReference>
<dbReference type="InterPro" id="IPR029753">
    <property type="entry name" value="D-isomer_DH_CS"/>
</dbReference>
<dbReference type="InterPro" id="IPR006139">
    <property type="entry name" value="D-isomer_2_OHA_DH_cat_dom"/>
</dbReference>
<dbReference type="InterPro" id="IPR029752">
    <property type="entry name" value="D-isomer_DH_CS1"/>
</dbReference>
<dbReference type="PANTHER" id="PTHR10996">
    <property type="entry name" value="2-HYDROXYACID DEHYDROGENASE-RELATED"/>
    <property type="match status" value="1"/>
</dbReference>
<dbReference type="FunFam" id="3.40.50.720:FF:000203">
    <property type="entry name" value="D-3-phosphoglycerate dehydrogenase (SerA)"/>
    <property type="match status" value="1"/>
</dbReference>
<evidence type="ECO:0000259" key="5">
    <source>
        <dbReference type="Pfam" id="PF00389"/>
    </source>
</evidence>
<comment type="caution">
    <text evidence="7">The sequence shown here is derived from an EMBL/GenBank/DDBJ whole genome shotgun (WGS) entry which is preliminary data.</text>
</comment>
<evidence type="ECO:0000256" key="3">
    <source>
        <dbReference type="ARBA" id="ARBA00023027"/>
    </source>
</evidence>
<keyword evidence="2 4" id="KW-0560">Oxidoreductase</keyword>
<evidence type="ECO:0000256" key="1">
    <source>
        <dbReference type="ARBA" id="ARBA00005854"/>
    </source>
</evidence>
<dbReference type="InterPro" id="IPR006140">
    <property type="entry name" value="D-isomer_DH_NAD-bd"/>
</dbReference>
<reference evidence="7" key="2">
    <citation type="journal article" date="2021" name="PeerJ">
        <title>Extensive microbial diversity within the chicken gut microbiome revealed by metagenomics and culture.</title>
        <authorList>
            <person name="Gilroy R."/>
            <person name="Ravi A."/>
            <person name="Getino M."/>
            <person name="Pursley I."/>
            <person name="Horton D.L."/>
            <person name="Alikhan N.F."/>
            <person name="Baker D."/>
            <person name="Gharbi K."/>
            <person name="Hall N."/>
            <person name="Watson M."/>
            <person name="Adriaenssens E.M."/>
            <person name="Foster-Nyarko E."/>
            <person name="Jarju S."/>
            <person name="Secka A."/>
            <person name="Antonio M."/>
            <person name="Oren A."/>
            <person name="Chaudhuri R.R."/>
            <person name="La Ragione R."/>
            <person name="Hildebrand F."/>
            <person name="Pallen M.J."/>
        </authorList>
    </citation>
    <scope>NUCLEOTIDE SEQUENCE</scope>
    <source>
        <strain evidence="7">2889</strain>
    </source>
</reference>
<dbReference type="PROSITE" id="PS00065">
    <property type="entry name" value="D_2_HYDROXYACID_DH_1"/>
    <property type="match status" value="1"/>
</dbReference>
<dbReference type="SUPFAM" id="SSF52283">
    <property type="entry name" value="Formate/glycerate dehydrogenase catalytic domain-like"/>
    <property type="match status" value="1"/>
</dbReference>
<dbReference type="InterPro" id="IPR036291">
    <property type="entry name" value="NAD(P)-bd_dom_sf"/>
</dbReference>